<accession>A0A914C4P0</accession>
<feature type="domain" description="RRM" evidence="2">
    <location>
        <begin position="101"/>
        <end position="170"/>
    </location>
</feature>
<dbReference type="Pfam" id="PF13893">
    <property type="entry name" value="RRM_5"/>
    <property type="match status" value="1"/>
</dbReference>
<name>A0A914C4P0_9BILA</name>
<sequence length="320" mass="35709">MGLKALGEQPGYTSSRRALLSNDQVPQPFGSSAPARGYGRDVYDNQAASAPFNGIPGGRDRGSFLSNPYDYQQDYNKSSSGSYNTGYGADYGKGQPQEGVVIMVYGLNHEDFNCEKLFNLLCCYGNPLKIKFMRSKKDTAMVEMGNGKEVSNACKYLSEANCFGTTVTIRPSKSEVLNEVHQPFELPDGTPSYKDFRHDRRLRFSTQEAAARNRIVYPTTTLHWYNAPPTMDESRLHEVFEEKGAPITGSVTVFKAKSERSSSGICEFESVDKAIEAMALVNHTPVEHAEGKPPYILKLAFYGSTKEYDERQHRGSRHHH</sequence>
<keyword evidence="3" id="KW-1185">Reference proteome</keyword>
<dbReference type="PANTHER" id="PTHR15592">
    <property type="entry name" value="MATRIN 3/NUCLEAR PROTEIN 220-RELATED"/>
    <property type="match status" value="1"/>
</dbReference>
<dbReference type="InterPro" id="IPR012677">
    <property type="entry name" value="Nucleotide-bd_a/b_plait_sf"/>
</dbReference>
<dbReference type="SMART" id="SM00360">
    <property type="entry name" value="RRM"/>
    <property type="match status" value="2"/>
</dbReference>
<dbReference type="CDD" id="cd12427">
    <property type="entry name" value="RRM4_hnRNPL_like"/>
    <property type="match status" value="1"/>
</dbReference>
<dbReference type="CDD" id="cd12424">
    <property type="entry name" value="RRM3_hnRNPL_like"/>
    <property type="match status" value="1"/>
</dbReference>
<feature type="compositionally biased region" description="Polar residues" evidence="1">
    <location>
        <begin position="11"/>
        <end position="25"/>
    </location>
</feature>
<feature type="region of interest" description="Disordered" evidence="1">
    <location>
        <begin position="1"/>
        <end position="40"/>
    </location>
</feature>
<evidence type="ECO:0000313" key="3">
    <source>
        <dbReference type="Proteomes" id="UP000887540"/>
    </source>
</evidence>
<reference evidence="4" key="1">
    <citation type="submission" date="2022-11" db="UniProtKB">
        <authorList>
            <consortium name="WormBaseParasite"/>
        </authorList>
    </citation>
    <scope>IDENTIFICATION</scope>
</reference>
<dbReference type="Proteomes" id="UP000887540">
    <property type="component" value="Unplaced"/>
</dbReference>
<dbReference type="InterPro" id="IPR000504">
    <property type="entry name" value="RRM_dom"/>
</dbReference>
<dbReference type="InterPro" id="IPR035979">
    <property type="entry name" value="RBD_domain_sf"/>
</dbReference>
<dbReference type="GO" id="GO:0003723">
    <property type="term" value="F:RNA binding"/>
    <property type="evidence" value="ECO:0007669"/>
    <property type="project" value="InterPro"/>
</dbReference>
<protein>
    <submittedName>
        <fullName evidence="4">RRM domain-containing protein</fullName>
    </submittedName>
</protein>
<dbReference type="WBParaSite" id="ACRNAN_Path_217.g803.t1">
    <property type="protein sequence ID" value="ACRNAN_Path_217.g803.t1"/>
    <property type="gene ID" value="ACRNAN_Path_217.g803"/>
</dbReference>
<organism evidence="3 4">
    <name type="scientific">Acrobeloides nanus</name>
    <dbReference type="NCBI Taxonomy" id="290746"/>
    <lineage>
        <taxon>Eukaryota</taxon>
        <taxon>Metazoa</taxon>
        <taxon>Ecdysozoa</taxon>
        <taxon>Nematoda</taxon>
        <taxon>Chromadorea</taxon>
        <taxon>Rhabditida</taxon>
        <taxon>Tylenchina</taxon>
        <taxon>Cephalobomorpha</taxon>
        <taxon>Cephaloboidea</taxon>
        <taxon>Cephalobidae</taxon>
        <taxon>Acrobeloides</taxon>
    </lineage>
</organism>
<evidence type="ECO:0000259" key="2">
    <source>
        <dbReference type="SMART" id="SM00360"/>
    </source>
</evidence>
<evidence type="ECO:0000256" key="1">
    <source>
        <dbReference type="SAM" id="MobiDB-lite"/>
    </source>
</evidence>
<dbReference type="Gene3D" id="3.30.70.330">
    <property type="match status" value="2"/>
</dbReference>
<dbReference type="InterPro" id="IPR055204">
    <property type="entry name" value="HNRNPL_RRM"/>
</dbReference>
<feature type="domain" description="RRM" evidence="2">
    <location>
        <begin position="221"/>
        <end position="297"/>
    </location>
</feature>
<evidence type="ECO:0000313" key="4">
    <source>
        <dbReference type="WBParaSite" id="ACRNAN_Path_217.g803.t1"/>
    </source>
</evidence>
<dbReference type="SUPFAM" id="SSF54928">
    <property type="entry name" value="RNA-binding domain, RBD"/>
    <property type="match status" value="1"/>
</dbReference>
<proteinExistence type="predicted"/>
<dbReference type="Pfam" id="PF22976">
    <property type="entry name" value="RRM_10"/>
    <property type="match status" value="1"/>
</dbReference>
<dbReference type="AlphaFoldDB" id="A0A914C4P0"/>